<gene>
    <name evidence="1" type="ORF">S12H4_30099</name>
</gene>
<evidence type="ECO:0000313" key="1">
    <source>
        <dbReference type="EMBL" id="GAJ01769.1"/>
    </source>
</evidence>
<protein>
    <submittedName>
        <fullName evidence="1">Uncharacterized protein</fullName>
    </submittedName>
</protein>
<comment type="caution">
    <text evidence="1">The sequence shown here is derived from an EMBL/GenBank/DDBJ whole genome shotgun (WGS) entry which is preliminary data.</text>
</comment>
<organism evidence="1">
    <name type="scientific">marine sediment metagenome</name>
    <dbReference type="NCBI Taxonomy" id="412755"/>
    <lineage>
        <taxon>unclassified sequences</taxon>
        <taxon>metagenomes</taxon>
        <taxon>ecological metagenomes</taxon>
    </lineage>
</organism>
<sequence length="133" mass="13334">MPTTCHNPDRHYTVLVFGVAGAVGAGATVYPLPGTGTAAEAAAELKIPVARTGTIRNLYVKMITAPAGAVVDTITVRKGAADQTLEATVTAAATTGNDTAHSFAVVAGNEISVKYVSGGGSTAANVIVSMEMD</sequence>
<proteinExistence type="predicted"/>
<dbReference type="AlphaFoldDB" id="X1T900"/>
<dbReference type="EMBL" id="BARW01017417">
    <property type="protein sequence ID" value="GAJ01769.1"/>
    <property type="molecule type" value="Genomic_DNA"/>
</dbReference>
<accession>X1T900</accession>
<name>X1T900_9ZZZZ</name>
<reference evidence="1" key="1">
    <citation type="journal article" date="2014" name="Front. Microbiol.">
        <title>High frequency of phylogenetically diverse reductive dehalogenase-homologous genes in deep subseafloor sedimentary metagenomes.</title>
        <authorList>
            <person name="Kawai M."/>
            <person name="Futagami T."/>
            <person name="Toyoda A."/>
            <person name="Takaki Y."/>
            <person name="Nishi S."/>
            <person name="Hori S."/>
            <person name="Arai W."/>
            <person name="Tsubouchi T."/>
            <person name="Morono Y."/>
            <person name="Uchiyama I."/>
            <person name="Ito T."/>
            <person name="Fujiyama A."/>
            <person name="Inagaki F."/>
            <person name="Takami H."/>
        </authorList>
    </citation>
    <scope>NUCLEOTIDE SEQUENCE</scope>
    <source>
        <strain evidence="1">Expedition CK06-06</strain>
    </source>
</reference>